<evidence type="ECO:0000313" key="5">
    <source>
        <dbReference type="Proteomes" id="UP001219901"/>
    </source>
</evidence>
<gene>
    <name evidence="4" type="ORF">GKO48_10350</name>
</gene>
<dbReference type="SUPFAM" id="SSF52009">
    <property type="entry name" value="Phosphohistidine domain"/>
    <property type="match status" value="1"/>
</dbReference>
<keyword evidence="5" id="KW-1185">Reference proteome</keyword>
<dbReference type="PANTHER" id="PTHR43615:SF1">
    <property type="entry name" value="PPDK_N DOMAIN-CONTAINING PROTEIN"/>
    <property type="match status" value="1"/>
</dbReference>
<organism evidence="4 5">
    <name type="scientific">Candidatus Lucifugimonas marina</name>
    <dbReference type="NCBI Taxonomy" id="3038979"/>
    <lineage>
        <taxon>Bacteria</taxon>
        <taxon>Bacillati</taxon>
        <taxon>Chloroflexota</taxon>
        <taxon>Dehalococcoidia</taxon>
        <taxon>SAR202 cluster</taxon>
        <taxon>Candidatus Lucifugimonadales</taxon>
        <taxon>Candidatus Lucifugimonadaceae</taxon>
        <taxon>Candidatus Lucifugimonas</taxon>
    </lineage>
</organism>
<dbReference type="AlphaFoldDB" id="A0AAJ5ZEJ6"/>
<evidence type="ECO:0000259" key="2">
    <source>
        <dbReference type="Pfam" id="PF00391"/>
    </source>
</evidence>
<dbReference type="EMBL" id="CP046147">
    <property type="protein sequence ID" value="WFG40002.1"/>
    <property type="molecule type" value="Genomic_DNA"/>
</dbReference>
<evidence type="ECO:0008006" key="6">
    <source>
        <dbReference type="Google" id="ProtNLM"/>
    </source>
</evidence>
<feature type="domain" description="PEP-utilising enzyme mobile" evidence="2">
    <location>
        <begin position="784"/>
        <end position="854"/>
    </location>
</feature>
<name>A0AAJ5ZEJ6_9CHLR</name>
<dbReference type="InterPro" id="IPR036637">
    <property type="entry name" value="Phosphohistidine_dom_sf"/>
</dbReference>
<sequence length="862" mass="94254">MPKTNSSPYIVELDTPQSLDSSIVGSKAASVADLIKQGATVPAGFVVPAALFTEFTAPVAADISKILESVDIEIVSSAFEAADAIAELLSATSTPGGLTEAINARVSHTPTGLAVRSSATAEDLAGASFAGMYDTFLDSTDAESVMNRVRDVWGSYYTGRAISYRQRQGIPHESGSMAVLVMELVNAEAGGVLFTRDPRDGTDQILINAALGLGEGVVSGEAQADSFTLDSETLDITNRNVLDKEVMLVRGTAGSTDKVPVPADKRSAPALSDSQLVATAKAAAKIKQASGDDRDIEFAVVGDTVHILQSRPVTTGEKPSTEFPVEWEEHENEKLHWRRGATTPTLPLVTAYVRMAGIAEKRSVDVTGQYMGRWDLKKWVHGYVYTAETPRDKEEVNSLSLKHHLMGRRHLEKGSTYFYDVVEPELRKNLAEIEAVRPADKASTAAHIAYLKRGMQLAADHQCDLHWRSWAGFKTKDDLSKLFAEITGQPEVESSDLILGIDHMTARLSARMISMSKLVKSDSWLTEVFESRNYDAIFARGNGSRPAVAKFRSRFRTFMKIWGRRNGIGYGTAWKPTDPSWNMRPEIPLDSIGSFVRQDLDSQGRSHADLKARRVAAIKAVRRKIGRNTKLRKKFDFELFRGTHHIKMMENHNYLIEQCTFGEYREAINRAGVSLSDGGWIDTPDDIFYLELAQLEDAASKDNYSELRSQIIDAKEQYAENSKLSPPEFIGAALPDDKKDDKDEPLRGISEDGQTIHGEPSSAGSFTGVARVVITRTSTPPDVRKGEILVTENTGPDWVPVFPLLGGLILDGGDNFQHASLICREYGIPCVIQTKDATAKIADGQLVSLDGTAGTVTLNPMV</sequence>
<evidence type="ECO:0000313" key="4">
    <source>
        <dbReference type="EMBL" id="WFG40002.1"/>
    </source>
</evidence>
<dbReference type="Gene3D" id="3.30.470.20">
    <property type="entry name" value="ATP-grasp fold, B domain"/>
    <property type="match status" value="1"/>
</dbReference>
<dbReference type="GO" id="GO:0005524">
    <property type="term" value="F:ATP binding"/>
    <property type="evidence" value="ECO:0007669"/>
    <property type="project" value="InterPro"/>
</dbReference>
<protein>
    <recommendedName>
        <fullName evidence="6">Phosphoenolpyruvate synthase</fullName>
    </recommendedName>
</protein>
<dbReference type="Gene3D" id="3.50.30.10">
    <property type="entry name" value="Phosphohistidine domain"/>
    <property type="match status" value="1"/>
</dbReference>
<proteinExistence type="predicted"/>
<dbReference type="SUPFAM" id="SSF56059">
    <property type="entry name" value="Glutathione synthetase ATP-binding domain-like"/>
    <property type="match status" value="1"/>
</dbReference>
<feature type="domain" description="Pyruvate phosphate dikinase AMP/ATP-binding" evidence="3">
    <location>
        <begin position="22"/>
        <end position="320"/>
    </location>
</feature>
<dbReference type="InterPro" id="IPR013815">
    <property type="entry name" value="ATP_grasp_subdomain_1"/>
</dbReference>
<dbReference type="Pfam" id="PF01326">
    <property type="entry name" value="PPDK_N"/>
    <property type="match status" value="1"/>
</dbReference>
<dbReference type="GO" id="GO:0016301">
    <property type="term" value="F:kinase activity"/>
    <property type="evidence" value="ECO:0007669"/>
    <property type="project" value="InterPro"/>
</dbReference>
<reference evidence="5" key="2">
    <citation type="submission" date="2023-06" db="EMBL/GenBank/DDBJ databases">
        <title>Pangenomics reveal diversification of enzyme families and niche specialization in globally abundant SAR202 bacteria.</title>
        <authorList>
            <person name="Saw J.H.W."/>
        </authorList>
    </citation>
    <scope>NUCLEOTIDE SEQUENCE [LARGE SCALE GENOMIC DNA]</scope>
    <source>
        <strain evidence="5">JH1073</strain>
    </source>
</reference>
<dbReference type="InterPro" id="IPR051549">
    <property type="entry name" value="PEP_Utilizing_Enz"/>
</dbReference>
<accession>A0AAJ5ZEJ6</accession>
<evidence type="ECO:0000256" key="1">
    <source>
        <dbReference type="SAM" id="MobiDB-lite"/>
    </source>
</evidence>
<feature type="region of interest" description="Disordered" evidence="1">
    <location>
        <begin position="726"/>
        <end position="764"/>
    </location>
</feature>
<evidence type="ECO:0000259" key="3">
    <source>
        <dbReference type="Pfam" id="PF01326"/>
    </source>
</evidence>
<dbReference type="InterPro" id="IPR008279">
    <property type="entry name" value="PEP-util_enz_mobile_dom"/>
</dbReference>
<feature type="compositionally biased region" description="Basic and acidic residues" evidence="1">
    <location>
        <begin position="735"/>
        <end position="750"/>
    </location>
</feature>
<dbReference type="InterPro" id="IPR002192">
    <property type="entry name" value="PPDK_AMP/ATP-bd"/>
</dbReference>
<dbReference type="Gene3D" id="3.30.1490.20">
    <property type="entry name" value="ATP-grasp fold, A domain"/>
    <property type="match status" value="1"/>
</dbReference>
<dbReference type="Proteomes" id="UP001219901">
    <property type="component" value="Chromosome"/>
</dbReference>
<reference evidence="4 5" key="1">
    <citation type="submission" date="2019-11" db="EMBL/GenBank/DDBJ databases">
        <authorList>
            <person name="Cho J.-C."/>
        </authorList>
    </citation>
    <scope>NUCLEOTIDE SEQUENCE [LARGE SCALE GENOMIC DNA]</scope>
    <source>
        <strain evidence="4 5">JH1073</strain>
    </source>
</reference>
<dbReference type="PANTHER" id="PTHR43615">
    <property type="entry name" value="PHOSPHOENOLPYRUVATE SYNTHASE-RELATED"/>
    <property type="match status" value="1"/>
</dbReference>
<dbReference type="Pfam" id="PF00391">
    <property type="entry name" value="PEP-utilizers"/>
    <property type="match status" value="1"/>
</dbReference>
<dbReference type="RefSeq" id="WP_342826173.1">
    <property type="nucleotide sequence ID" value="NZ_CP046146.1"/>
</dbReference>